<comment type="caution">
    <text evidence="1">The sequence shown here is derived from an EMBL/GenBank/DDBJ whole genome shotgun (WGS) entry which is preliminary data.</text>
</comment>
<protein>
    <recommendedName>
        <fullName evidence="3">DUF2508 domain-containing protein</fullName>
    </recommendedName>
</protein>
<evidence type="ECO:0000313" key="2">
    <source>
        <dbReference type="Proteomes" id="UP000010420"/>
    </source>
</evidence>
<dbReference type="eggNOG" id="ENOG5030GTZ">
    <property type="taxonomic scope" value="Bacteria"/>
</dbReference>
<dbReference type="Proteomes" id="UP000010420">
    <property type="component" value="Unassembled WGS sequence"/>
</dbReference>
<name>L1QNR9_9CLOT</name>
<dbReference type="InterPro" id="IPR019644">
    <property type="entry name" value="DUF2508"/>
</dbReference>
<dbReference type="HOGENOM" id="CLU_175291_1_1_9"/>
<proteinExistence type="predicted"/>
<accession>L1QNR9</accession>
<dbReference type="Pfam" id="PF10704">
    <property type="entry name" value="DUF2508"/>
    <property type="match status" value="1"/>
</dbReference>
<organism evidence="1 2">
    <name type="scientific">Clostridium celatum DSM 1785</name>
    <dbReference type="NCBI Taxonomy" id="545697"/>
    <lineage>
        <taxon>Bacteria</taxon>
        <taxon>Bacillati</taxon>
        <taxon>Bacillota</taxon>
        <taxon>Clostridia</taxon>
        <taxon>Eubacteriales</taxon>
        <taxon>Clostridiaceae</taxon>
        <taxon>Clostridium</taxon>
    </lineage>
</organism>
<evidence type="ECO:0000313" key="1">
    <source>
        <dbReference type="EMBL" id="EKY29325.1"/>
    </source>
</evidence>
<gene>
    <name evidence="1" type="ORF">HMPREF0216_00293</name>
</gene>
<dbReference type="AlphaFoldDB" id="L1QNR9"/>
<sequence length="83" mass="9696">MNIKNILNFMLVKYNTNGKVDNEILKQIEDVMMEIESAECMFNSVSDPKLIEAAIYRSEAAKKRYDYLISLAKKKYKEQVLEV</sequence>
<dbReference type="STRING" id="545697.HMPREF0216_00293"/>
<evidence type="ECO:0008006" key="3">
    <source>
        <dbReference type="Google" id="ProtNLM"/>
    </source>
</evidence>
<reference evidence="1 2" key="1">
    <citation type="submission" date="2012-05" db="EMBL/GenBank/DDBJ databases">
        <authorList>
            <person name="Weinstock G."/>
            <person name="Sodergren E."/>
            <person name="Lobos E.A."/>
            <person name="Fulton L."/>
            <person name="Fulton R."/>
            <person name="Courtney L."/>
            <person name="Fronick C."/>
            <person name="O'Laughlin M."/>
            <person name="Godfrey J."/>
            <person name="Wilson R.M."/>
            <person name="Miner T."/>
            <person name="Farmer C."/>
            <person name="Delehaunty K."/>
            <person name="Cordes M."/>
            <person name="Minx P."/>
            <person name="Tomlinson C."/>
            <person name="Chen J."/>
            <person name="Wollam A."/>
            <person name="Pepin K.H."/>
            <person name="Bhonagiri V."/>
            <person name="Zhang X."/>
            <person name="Suruliraj S."/>
            <person name="Warren W."/>
            <person name="Mitreva M."/>
            <person name="Mardis E.R."/>
            <person name="Wilson R.K."/>
        </authorList>
    </citation>
    <scope>NUCLEOTIDE SEQUENCE [LARGE SCALE GENOMIC DNA]</scope>
    <source>
        <strain evidence="1 2">DSM 1785</strain>
    </source>
</reference>
<dbReference type="EMBL" id="AMEZ01000011">
    <property type="protein sequence ID" value="EKY29325.1"/>
    <property type="molecule type" value="Genomic_DNA"/>
</dbReference>
<dbReference type="RefSeq" id="WP_005210253.1">
    <property type="nucleotide sequence ID" value="NZ_KB291605.1"/>
</dbReference>
<keyword evidence="2" id="KW-1185">Reference proteome</keyword>
<dbReference type="PATRIC" id="fig|545697.3.peg.287"/>
<dbReference type="OrthoDB" id="1809893at2"/>